<dbReference type="PROSITE" id="PS51006">
    <property type="entry name" value="PABS_2"/>
    <property type="match status" value="1"/>
</dbReference>
<dbReference type="InterPro" id="IPR035246">
    <property type="entry name" value="Spermidine_synt_N"/>
</dbReference>
<evidence type="ECO:0000256" key="4">
    <source>
        <dbReference type="ARBA" id="ARBA00023115"/>
    </source>
</evidence>
<evidence type="ECO:0000256" key="7">
    <source>
        <dbReference type="RuleBase" id="RU003836"/>
    </source>
</evidence>
<dbReference type="EC" id="2.5.1.16" evidence="5"/>
<dbReference type="SUPFAM" id="SSF53335">
    <property type="entry name" value="S-adenosyl-L-methionine-dependent methyltransferases"/>
    <property type="match status" value="1"/>
</dbReference>
<feature type="binding site" evidence="5">
    <location>
        <position position="33"/>
    </location>
    <ligand>
        <name>S-methyl-5'-thioadenosine</name>
        <dbReference type="ChEBI" id="CHEBI:17509"/>
    </ligand>
</feature>
<dbReference type="InterPro" id="IPR037163">
    <property type="entry name" value="Spermidine_synt_N_sf"/>
</dbReference>
<name>A0A420WAN1_9PROT</name>
<feature type="domain" description="PABS" evidence="9">
    <location>
        <begin position="4"/>
        <end position="237"/>
    </location>
</feature>
<protein>
    <recommendedName>
        <fullName evidence="5">Polyamine aminopropyltransferase</fullName>
    </recommendedName>
    <alternativeName>
        <fullName evidence="5">Putrescine aminopropyltransferase</fullName>
        <shortName evidence="5">PAPT</shortName>
    </alternativeName>
    <alternativeName>
        <fullName evidence="5">Spermidine synthase</fullName>
        <shortName evidence="5">SPDS</shortName>
        <shortName evidence="5">SPDSY</shortName>
        <ecNumber evidence="5">2.5.1.16</ecNumber>
    </alternativeName>
</protein>
<organism evidence="10 11">
    <name type="scientific">Oceanibaculum indicum</name>
    <dbReference type="NCBI Taxonomy" id="526216"/>
    <lineage>
        <taxon>Bacteria</taxon>
        <taxon>Pseudomonadati</taxon>
        <taxon>Pseudomonadota</taxon>
        <taxon>Alphaproteobacteria</taxon>
        <taxon>Rhodospirillales</taxon>
        <taxon>Oceanibaculaceae</taxon>
        <taxon>Oceanibaculum</taxon>
    </lineage>
</organism>
<gene>
    <name evidence="5" type="primary">speE</name>
    <name evidence="10" type="ORF">BCL74_3351</name>
</gene>
<evidence type="ECO:0000256" key="2">
    <source>
        <dbReference type="ARBA" id="ARBA00022679"/>
    </source>
</evidence>
<dbReference type="Pfam" id="PF01564">
    <property type="entry name" value="Spermine_synth"/>
    <property type="match status" value="1"/>
</dbReference>
<sequence length="290" mass="32690">MSREEWLEERLRPSLAQKLRIDRQLYRDKTEHQDLIVFEHQLYGRVMALDGIVQTTEADEFVYHEMMTHVPILAHGAAKRVLIIGGGDGGMAEEALKHPLEKLVQVEIDRTVVDIAREHLPSISGGAYDDPRMELLIADGARYVQETDERFDVVIVDSTDPVGPGEILFSQEFYAGCKRCLTPGGIIVTQNGIPFFERYAVENTYRRLGTLFQDVSFFLAPVPAYIGGFMAFGWGTDDKTLRCQPLETLARRFAGLGTKLRYYTPAIHQAAFAHPQFLVDILEAVESENA</sequence>
<comment type="subunit">
    <text evidence="5">Homodimer or homotetramer.</text>
</comment>
<feature type="active site" description="Proton acceptor" evidence="5 6">
    <location>
        <position position="157"/>
    </location>
</feature>
<evidence type="ECO:0000259" key="9">
    <source>
        <dbReference type="PROSITE" id="PS51006"/>
    </source>
</evidence>
<dbReference type="InterPro" id="IPR029063">
    <property type="entry name" value="SAM-dependent_MTases_sf"/>
</dbReference>
<dbReference type="GO" id="GO:0008295">
    <property type="term" value="P:spermidine biosynthetic process"/>
    <property type="evidence" value="ECO:0007669"/>
    <property type="project" value="UniProtKB-UniRule"/>
</dbReference>
<feature type="binding site" evidence="5">
    <location>
        <begin position="139"/>
        <end position="140"/>
    </location>
    <ligand>
        <name>S-methyl-5'-thioadenosine</name>
        <dbReference type="ChEBI" id="CHEBI:17509"/>
    </ligand>
</feature>
<dbReference type="Proteomes" id="UP000277424">
    <property type="component" value="Unassembled WGS sequence"/>
</dbReference>
<dbReference type="NCBIfam" id="TIGR00417">
    <property type="entry name" value="speE"/>
    <property type="match status" value="1"/>
</dbReference>
<reference evidence="10 11" key="1">
    <citation type="submission" date="2018-10" db="EMBL/GenBank/DDBJ databases">
        <title>Comparative analysis of microorganisms from saline springs in Andes Mountain Range, Colombia.</title>
        <authorList>
            <person name="Rubin E."/>
        </authorList>
    </citation>
    <scope>NUCLEOTIDE SEQUENCE [LARGE SCALE GENOMIC DNA]</scope>
    <source>
        <strain evidence="10 11">USBA 36</strain>
    </source>
</reference>
<feature type="binding site" evidence="5">
    <location>
        <position position="88"/>
    </location>
    <ligand>
        <name>spermidine</name>
        <dbReference type="ChEBI" id="CHEBI:57834"/>
    </ligand>
</feature>
<comment type="pathway">
    <text evidence="5">Amine and polyamine biosynthesis; spermidine biosynthesis; spermidine from putrescine: step 1/1.</text>
</comment>
<dbReference type="Pfam" id="PF17284">
    <property type="entry name" value="Spermine_synt_N"/>
    <property type="match status" value="1"/>
</dbReference>
<dbReference type="Gene3D" id="2.30.140.10">
    <property type="entry name" value="Spermidine synthase, tetramerisation domain"/>
    <property type="match status" value="1"/>
</dbReference>
<keyword evidence="3 5" id="KW-0745">Spermidine biosynthesis</keyword>
<feature type="binding site" evidence="5">
    <location>
        <position position="107"/>
    </location>
    <ligand>
        <name>S-methyl-5'-thioadenosine</name>
        <dbReference type="ChEBI" id="CHEBI:17509"/>
    </ligand>
</feature>
<evidence type="ECO:0000256" key="1">
    <source>
        <dbReference type="ARBA" id="ARBA00007867"/>
    </source>
</evidence>
<dbReference type="EMBL" id="RBIG01000004">
    <property type="protein sequence ID" value="RKQ68033.1"/>
    <property type="molecule type" value="Genomic_DNA"/>
</dbReference>
<keyword evidence="4 5" id="KW-0620">Polyamine biosynthesis</keyword>
<dbReference type="OrthoDB" id="9793120at2"/>
<evidence type="ECO:0000256" key="8">
    <source>
        <dbReference type="RuleBase" id="RU003837"/>
    </source>
</evidence>
<dbReference type="Gene3D" id="3.40.50.150">
    <property type="entry name" value="Vaccinia Virus protein VP39"/>
    <property type="match status" value="1"/>
</dbReference>
<dbReference type="GO" id="GO:0005829">
    <property type="term" value="C:cytosol"/>
    <property type="evidence" value="ECO:0007669"/>
    <property type="project" value="TreeGrafter"/>
</dbReference>
<evidence type="ECO:0000256" key="3">
    <source>
        <dbReference type="ARBA" id="ARBA00023066"/>
    </source>
</evidence>
<evidence type="ECO:0000313" key="10">
    <source>
        <dbReference type="EMBL" id="RKQ68033.1"/>
    </source>
</evidence>
<feature type="binding site" evidence="5">
    <location>
        <position position="164"/>
    </location>
    <ligand>
        <name>S-methyl-5'-thioadenosine</name>
        <dbReference type="ChEBI" id="CHEBI:17509"/>
    </ligand>
</feature>
<keyword evidence="2 5" id="KW-0808">Transferase</keyword>
<dbReference type="NCBIfam" id="NF002010">
    <property type="entry name" value="PRK00811.1"/>
    <property type="match status" value="1"/>
</dbReference>
<comment type="similarity">
    <text evidence="1 5 7">Belongs to the spermidine/spermine synthase family.</text>
</comment>
<comment type="function">
    <text evidence="5">Catalyzes the irreversible transfer of a propylamine group from the amino donor S-adenosylmethioninamine (decarboxy-AdoMet) to putrescine (1,4-diaminobutane) to yield spermidine.</text>
</comment>
<dbReference type="UniPathway" id="UPA00248">
    <property type="reaction ID" value="UER00314"/>
</dbReference>
<dbReference type="InterPro" id="IPR001045">
    <property type="entry name" value="Spermi_synthase"/>
</dbReference>
<evidence type="ECO:0000313" key="11">
    <source>
        <dbReference type="Proteomes" id="UP000277424"/>
    </source>
</evidence>
<dbReference type="AlphaFoldDB" id="A0A420WAN1"/>
<dbReference type="InterPro" id="IPR030373">
    <property type="entry name" value="PABS_CS"/>
</dbReference>
<dbReference type="PROSITE" id="PS01330">
    <property type="entry name" value="PABS_1"/>
    <property type="match status" value="1"/>
</dbReference>
<comment type="caution">
    <text evidence="10">The sequence shown here is derived from an EMBL/GenBank/DDBJ whole genome shotgun (WGS) entry which is preliminary data.</text>
</comment>
<comment type="catalytic activity">
    <reaction evidence="5 8">
        <text>S-adenosyl 3-(methylsulfanyl)propylamine + putrescine = S-methyl-5'-thioadenosine + spermidine + H(+)</text>
        <dbReference type="Rhea" id="RHEA:12721"/>
        <dbReference type="ChEBI" id="CHEBI:15378"/>
        <dbReference type="ChEBI" id="CHEBI:17509"/>
        <dbReference type="ChEBI" id="CHEBI:57443"/>
        <dbReference type="ChEBI" id="CHEBI:57834"/>
        <dbReference type="ChEBI" id="CHEBI:326268"/>
        <dbReference type="EC" id="2.5.1.16"/>
    </reaction>
</comment>
<dbReference type="PANTHER" id="PTHR11558:SF11">
    <property type="entry name" value="SPERMIDINE SYNTHASE"/>
    <property type="match status" value="1"/>
</dbReference>
<dbReference type="HAMAP" id="MF_00198">
    <property type="entry name" value="Spermidine_synth"/>
    <property type="match status" value="1"/>
</dbReference>
<accession>A0A420WAN1</accession>
<proteinExistence type="inferred from homology"/>
<dbReference type="RefSeq" id="WP_121221758.1">
    <property type="nucleotide sequence ID" value="NZ_RBIG01000004.1"/>
</dbReference>
<feature type="binding site" evidence="5">
    <location>
        <begin position="157"/>
        <end position="160"/>
    </location>
    <ligand>
        <name>spermidine</name>
        <dbReference type="ChEBI" id="CHEBI:57834"/>
    </ligand>
</feature>
<evidence type="ECO:0000256" key="5">
    <source>
        <dbReference type="HAMAP-Rule" id="MF_00198"/>
    </source>
</evidence>
<dbReference type="GO" id="GO:0004766">
    <property type="term" value="F:spermidine synthase activity"/>
    <property type="evidence" value="ECO:0007669"/>
    <property type="project" value="UniProtKB-UniRule"/>
</dbReference>
<dbReference type="CDD" id="cd02440">
    <property type="entry name" value="AdoMet_MTases"/>
    <property type="match status" value="1"/>
</dbReference>
<dbReference type="InterPro" id="IPR030374">
    <property type="entry name" value="PABS"/>
</dbReference>
<dbReference type="PANTHER" id="PTHR11558">
    <property type="entry name" value="SPERMIDINE/SPERMINE SYNTHASE"/>
    <property type="match status" value="1"/>
</dbReference>
<feature type="binding site" evidence="5">
    <location>
        <position position="64"/>
    </location>
    <ligand>
        <name>spermidine</name>
        <dbReference type="ChEBI" id="CHEBI:57834"/>
    </ligand>
</feature>
<evidence type="ECO:0000256" key="6">
    <source>
        <dbReference type="PROSITE-ProRule" id="PRU00354"/>
    </source>
</evidence>